<dbReference type="Proteomes" id="UP000095767">
    <property type="component" value="Unassembled WGS sequence"/>
</dbReference>
<dbReference type="OrthoDB" id="2507178at2759"/>
<protein>
    <submittedName>
        <fullName evidence="3">Uncharacterized protein</fullName>
    </submittedName>
</protein>
<reference evidence="3 4" key="1">
    <citation type="submission" date="2016-09" db="EMBL/GenBank/DDBJ databases">
        <title>The draft genome of Dichanthelium oligosanthes: A C3 panicoid grass species.</title>
        <authorList>
            <person name="Studer A.J."/>
            <person name="Schnable J.C."/>
            <person name="Brutnell T.P."/>
        </authorList>
    </citation>
    <scope>NUCLEOTIDE SEQUENCE [LARGE SCALE GENOMIC DNA]</scope>
    <source>
        <strain evidence="4">cv. Kellogg 1175</strain>
        <tissue evidence="3">Leaf</tissue>
    </source>
</reference>
<dbReference type="STRING" id="888268.A0A1E5UK33"/>
<keyword evidence="1" id="KW-0175">Coiled coil</keyword>
<accession>A0A1E5UK33</accession>
<comment type="caution">
    <text evidence="3">The sequence shown here is derived from an EMBL/GenBank/DDBJ whole genome shotgun (WGS) entry which is preliminary data.</text>
</comment>
<dbReference type="PANTHER" id="PTHR45125:SF3">
    <property type="entry name" value="NO-APICAL-MERISTEM-ASSOCIATED CARBOXY-TERMINAL DOMAIN PROTEIN"/>
    <property type="match status" value="1"/>
</dbReference>
<evidence type="ECO:0000256" key="1">
    <source>
        <dbReference type="SAM" id="Coils"/>
    </source>
</evidence>
<dbReference type="PANTHER" id="PTHR45125">
    <property type="entry name" value="F21J9.4-RELATED"/>
    <property type="match status" value="1"/>
</dbReference>
<evidence type="ECO:0000256" key="2">
    <source>
        <dbReference type="SAM" id="MobiDB-lite"/>
    </source>
</evidence>
<organism evidence="3 4">
    <name type="scientific">Dichanthelium oligosanthes</name>
    <dbReference type="NCBI Taxonomy" id="888268"/>
    <lineage>
        <taxon>Eukaryota</taxon>
        <taxon>Viridiplantae</taxon>
        <taxon>Streptophyta</taxon>
        <taxon>Embryophyta</taxon>
        <taxon>Tracheophyta</taxon>
        <taxon>Spermatophyta</taxon>
        <taxon>Magnoliopsida</taxon>
        <taxon>Liliopsida</taxon>
        <taxon>Poales</taxon>
        <taxon>Poaceae</taxon>
        <taxon>PACMAD clade</taxon>
        <taxon>Panicoideae</taxon>
        <taxon>Panicodae</taxon>
        <taxon>Paniceae</taxon>
        <taxon>Dichantheliinae</taxon>
        <taxon>Dichanthelium</taxon>
    </lineage>
</organism>
<keyword evidence="4" id="KW-1185">Reference proteome</keyword>
<feature type="region of interest" description="Disordered" evidence="2">
    <location>
        <begin position="96"/>
        <end position="152"/>
    </location>
</feature>
<dbReference type="AlphaFoldDB" id="A0A1E5UK33"/>
<evidence type="ECO:0000313" key="3">
    <source>
        <dbReference type="EMBL" id="OEL13234.1"/>
    </source>
</evidence>
<evidence type="ECO:0000313" key="4">
    <source>
        <dbReference type="Proteomes" id="UP000095767"/>
    </source>
</evidence>
<name>A0A1E5UK33_9POAL</name>
<gene>
    <name evidence="3" type="ORF">BAE44_0025747</name>
</gene>
<proteinExistence type="predicted"/>
<dbReference type="EMBL" id="LWDX02074045">
    <property type="protein sequence ID" value="OEL13234.1"/>
    <property type="molecule type" value="Genomic_DNA"/>
</dbReference>
<feature type="compositionally biased region" description="Polar residues" evidence="2">
    <location>
        <begin position="137"/>
        <end position="152"/>
    </location>
</feature>
<feature type="coiled-coil region" evidence="1">
    <location>
        <begin position="194"/>
        <end position="239"/>
    </location>
</feature>
<sequence>MECNYIAQKGPSHPLRTLRSLEGKWQDIKEQVSKFESHYTSVLNEKRSGFTDGDKITTAVNLYNSVESRPLTTLHCWEMLRTEEPKWVDLQAKLGQEHSQGGMGEPIDLTDSGPVEQGSASQTRPLKRPVGRDASKSAKQGGSSNSGSEASVEYTQQMTELQLEKVGWWKHTDGLVVDKIDRLISTHGESSLHMHRLEEEKLQLMRTLEKEKMRLKHERELEKIKLKQKKIDMEKAKEDERIMAIDLATCNPAQRSVFKAMQRELVLRWASKNV</sequence>